<evidence type="ECO:0000256" key="3">
    <source>
        <dbReference type="ARBA" id="ARBA00022840"/>
    </source>
</evidence>
<keyword evidence="1 7" id="KW-0493">Microtubule</keyword>
<feature type="binding site" evidence="6">
    <location>
        <begin position="119"/>
        <end position="126"/>
    </location>
    <ligand>
        <name>ATP</name>
        <dbReference type="ChEBI" id="CHEBI:30616"/>
    </ligand>
</feature>
<dbReference type="PRINTS" id="PR00380">
    <property type="entry name" value="KINESINHEAVY"/>
</dbReference>
<dbReference type="Proteomes" id="UP000018040">
    <property type="component" value="Unassembled WGS sequence"/>
</dbReference>
<protein>
    <recommendedName>
        <fullName evidence="7">Kinesin-like protein</fullName>
    </recommendedName>
</protein>
<reference evidence="12" key="1">
    <citation type="submission" date="2012-02" db="EMBL/GenBank/DDBJ databases">
        <title>Genome sequencing of Giardia lamblia Genotypes A2 and B isolates (DH and GS) and comparative analysis with the genomes of Genotypes A1 and E (WB and Pig).</title>
        <authorList>
            <person name="Adam R."/>
            <person name="Dahlstrom E."/>
            <person name="Martens C."/>
            <person name="Bruno D."/>
            <person name="Barbian K."/>
            <person name="Porcella S.F."/>
            <person name="Nash T."/>
        </authorList>
    </citation>
    <scope>NUCLEOTIDE SEQUENCE</scope>
    <source>
        <strain evidence="12">GS</strain>
    </source>
</reference>
<dbReference type="GO" id="GO:0003777">
    <property type="term" value="F:microtubule motor activity"/>
    <property type="evidence" value="ECO:0007669"/>
    <property type="project" value="InterPro"/>
</dbReference>
<dbReference type="OrthoDB" id="3176171at2759"/>
<reference evidence="11 12" key="2">
    <citation type="journal article" date="2013" name="Genome Biol. Evol.">
        <title>Genome sequencing of Giardia lamblia genotypes A2 and B isolates (DH and GS) and comparative analysis with the genomes of genotypes A1 and E (WB and Pig).</title>
        <authorList>
            <person name="Adam R.D."/>
            <person name="Dahlstrom E.W."/>
            <person name="Martens C.A."/>
            <person name="Bruno D.P."/>
            <person name="Barbian K.D."/>
            <person name="Ricklefs S.M."/>
            <person name="Hernandez M.M."/>
            <person name="Narla N.P."/>
            <person name="Patel R.B."/>
            <person name="Porcella S.F."/>
            <person name="Nash T.E."/>
        </authorList>
    </citation>
    <scope>NUCLEOTIDE SEQUENCE [LARGE SCALE GENOMIC DNA]</scope>
    <source>
        <strain evidence="11 12">GS</strain>
    </source>
</reference>
<dbReference type="GO" id="GO:0007018">
    <property type="term" value="P:microtubule-based movement"/>
    <property type="evidence" value="ECO:0007669"/>
    <property type="project" value="InterPro"/>
</dbReference>
<dbReference type="VEuPathDB" id="GiardiaDB:QR46_2002"/>
<dbReference type="VEuPathDB" id="GiardiaDB:DHA2_16161"/>
<comment type="similarity">
    <text evidence="6 7">Belongs to the TRAFAC class myosin-kinesin ATPase superfamily. Kinesin family.</text>
</comment>
<evidence type="ECO:0000256" key="7">
    <source>
        <dbReference type="RuleBase" id="RU000394"/>
    </source>
</evidence>
<evidence type="ECO:0000256" key="5">
    <source>
        <dbReference type="ARBA" id="ARBA00023175"/>
    </source>
</evidence>
<dbReference type="FunFam" id="3.40.850.10:FF:000136">
    <property type="entry name" value="Kinesin-like protein"/>
    <property type="match status" value="1"/>
</dbReference>
<dbReference type="PROSITE" id="PS50067">
    <property type="entry name" value="KINESIN_MOTOR_2"/>
    <property type="match status" value="1"/>
</dbReference>
<dbReference type="GO" id="GO:0005524">
    <property type="term" value="F:ATP binding"/>
    <property type="evidence" value="ECO:0007669"/>
    <property type="project" value="UniProtKB-UniRule"/>
</dbReference>
<evidence type="ECO:0000259" key="10">
    <source>
        <dbReference type="PROSITE" id="PS50067"/>
    </source>
</evidence>
<dbReference type="SMART" id="SM00129">
    <property type="entry name" value="KISc"/>
    <property type="match status" value="1"/>
</dbReference>
<dbReference type="PANTHER" id="PTHR47968">
    <property type="entry name" value="CENTROMERE PROTEIN E"/>
    <property type="match status" value="1"/>
</dbReference>
<keyword evidence="4 8" id="KW-0175">Coiled coil</keyword>
<accession>V6U0J9</accession>
<keyword evidence="2 6" id="KW-0547">Nucleotide-binding</keyword>
<dbReference type="Gene3D" id="3.40.850.10">
    <property type="entry name" value="Kinesin motor domain"/>
    <property type="match status" value="1"/>
</dbReference>
<dbReference type="PROSITE" id="PS00411">
    <property type="entry name" value="KINESIN_MOTOR_1"/>
    <property type="match status" value="1"/>
</dbReference>
<dbReference type="InterPro" id="IPR019821">
    <property type="entry name" value="Kinesin_motor_CS"/>
</dbReference>
<dbReference type="InterPro" id="IPR027417">
    <property type="entry name" value="P-loop_NTPase"/>
</dbReference>
<dbReference type="VEuPathDB" id="GiardiaDB:GL50803_0016161"/>
<dbReference type="PANTHER" id="PTHR47968:SF36">
    <property type="entry name" value="KINESIN HEAVY CHAIN ISOFORM X1"/>
    <property type="match status" value="1"/>
</dbReference>
<feature type="non-terminal residue" evidence="11">
    <location>
        <position position="1"/>
    </location>
</feature>
<sequence>VLLDFTETTVYKYLKFCISRFPMARREDANFRVVVRIRPLIDREKAAGDRIIVSASDTQVMIKEQTGNAAIDTYAPQHRFTFDRVFGPSTTQEEIFEGYVKDTVELVLQGINSTVFTYGQTSSGKTYTMVGGSSPQTLGIIPRAVVKIFDIIALNSGDKTVPYSSQLAEEERLQINAQDGDILRVRRKYLLWVSYMQIYNESINDLLGQDPTKDIRVRENSKNETFCDGLTEHICKTPADILRLVQRGNSVRSTELTRMNELSSRSHAILSIAVEQAIQVKNTSDRSSEPTEIFKMAKLNLVDLAGSERVSQSKVDGQRLEEAKRINSSLTVLGNVISALIAQSQGKRSHIPYRDSKLTRVLQDSLGGNCISVLCTNISPASSCFQESLNTLKFADRAKQIKNKVGINEVVDDNTLLKRYETEIKTLRNELEKRRISTSGVFSLGQEQSAKALQYSKLTPKLSNANSFNDPDYGTILAALEQRTKESLQEKKERRLLEEKIATLEGQIGSSGLKGALERNLSASEADLTKTNSLPCSPQTAQAKARDYSRMKQEYERRLHSLEKERKAVSGGSLALYENVLMKQKDLLLAISERLSDREEAIETCTEELTQRRTYERVLNCKVSMLKDALRILQDKARKALPEAGMPTFVYDDDTLNTGALARISGETGEEMSFDELSGSVSCDRFSRSKSIGKLAVLMEANFQALKEADSDLLEEQCDKIEESVEQLAEEFARRKNELARLRKMMTTDRQSELMKSEATSNYAALLTRFSSNAELLPLRNKISAYSKESTALQTVIDKKITPLVASIKQHAAQENQQDLYACYQKLAALVDATVSALNMTAGDYSAE</sequence>
<dbReference type="VEuPathDB" id="GiardiaDB:GL50581_2553"/>
<organism evidence="11 12">
    <name type="scientific">Giardia intestinalis</name>
    <name type="common">Giardia lamblia</name>
    <dbReference type="NCBI Taxonomy" id="5741"/>
    <lineage>
        <taxon>Eukaryota</taxon>
        <taxon>Metamonada</taxon>
        <taxon>Diplomonadida</taxon>
        <taxon>Hexamitidae</taxon>
        <taxon>Giardiinae</taxon>
        <taxon>Giardia</taxon>
    </lineage>
</organism>
<feature type="region of interest" description="Disordered" evidence="9">
    <location>
        <begin position="527"/>
        <end position="549"/>
    </location>
</feature>
<keyword evidence="3 6" id="KW-0067">ATP-binding</keyword>
<dbReference type="InterPro" id="IPR027640">
    <property type="entry name" value="Kinesin-like_fam"/>
</dbReference>
<dbReference type="GO" id="GO:0008017">
    <property type="term" value="F:microtubule binding"/>
    <property type="evidence" value="ECO:0007669"/>
    <property type="project" value="InterPro"/>
</dbReference>
<dbReference type="Pfam" id="PF00225">
    <property type="entry name" value="Kinesin"/>
    <property type="match status" value="1"/>
</dbReference>
<feature type="domain" description="Kinesin motor" evidence="10">
    <location>
        <begin position="30"/>
        <end position="401"/>
    </location>
</feature>
<dbReference type="GO" id="GO:0005874">
    <property type="term" value="C:microtubule"/>
    <property type="evidence" value="ECO:0007669"/>
    <property type="project" value="UniProtKB-KW"/>
</dbReference>
<dbReference type="InterPro" id="IPR036961">
    <property type="entry name" value="Kinesin_motor_dom_sf"/>
</dbReference>
<dbReference type="CDD" id="cd00106">
    <property type="entry name" value="KISc"/>
    <property type="match status" value="1"/>
</dbReference>
<gene>
    <name evidence="11" type="ORF">GSB_16161</name>
</gene>
<evidence type="ECO:0000256" key="1">
    <source>
        <dbReference type="ARBA" id="ARBA00022701"/>
    </source>
</evidence>
<evidence type="ECO:0000256" key="9">
    <source>
        <dbReference type="SAM" id="MobiDB-lite"/>
    </source>
</evidence>
<evidence type="ECO:0000256" key="4">
    <source>
        <dbReference type="ARBA" id="ARBA00023054"/>
    </source>
</evidence>
<dbReference type="SUPFAM" id="SSF52540">
    <property type="entry name" value="P-loop containing nucleoside triphosphate hydrolases"/>
    <property type="match status" value="1"/>
</dbReference>
<name>V6U0J9_GIAIN</name>
<comment type="caution">
    <text evidence="11">The sequence shown here is derived from an EMBL/GenBank/DDBJ whole genome shotgun (WGS) entry which is preliminary data.</text>
</comment>
<evidence type="ECO:0000313" key="12">
    <source>
        <dbReference type="Proteomes" id="UP000018040"/>
    </source>
</evidence>
<evidence type="ECO:0000256" key="2">
    <source>
        <dbReference type="ARBA" id="ARBA00022741"/>
    </source>
</evidence>
<feature type="compositionally biased region" description="Polar residues" evidence="9">
    <location>
        <begin position="529"/>
        <end position="542"/>
    </location>
</feature>
<evidence type="ECO:0000313" key="11">
    <source>
        <dbReference type="EMBL" id="ESU44521.1"/>
    </source>
</evidence>
<evidence type="ECO:0000256" key="6">
    <source>
        <dbReference type="PROSITE-ProRule" id="PRU00283"/>
    </source>
</evidence>
<dbReference type="InterPro" id="IPR001752">
    <property type="entry name" value="Kinesin_motor_dom"/>
</dbReference>
<dbReference type="EMBL" id="AHHH01000021">
    <property type="protein sequence ID" value="ESU44521.1"/>
    <property type="molecule type" value="Genomic_DNA"/>
</dbReference>
<evidence type="ECO:0000256" key="8">
    <source>
        <dbReference type="SAM" id="Coils"/>
    </source>
</evidence>
<keyword evidence="5 6" id="KW-0505">Motor protein</keyword>
<feature type="coiled-coil region" evidence="8">
    <location>
        <begin position="410"/>
        <end position="437"/>
    </location>
</feature>
<feature type="coiled-coil region" evidence="8">
    <location>
        <begin position="711"/>
        <end position="745"/>
    </location>
</feature>
<proteinExistence type="inferred from homology"/>
<dbReference type="AlphaFoldDB" id="V6U0J9"/>